<dbReference type="Gene3D" id="3.40.470.10">
    <property type="entry name" value="Uracil-DNA glycosylase-like domain"/>
    <property type="match status" value="1"/>
</dbReference>
<organism evidence="5 6">
    <name type="scientific">Ancylobacter oerskovii</name>
    <dbReference type="NCBI Taxonomy" id="459519"/>
    <lineage>
        <taxon>Bacteria</taxon>
        <taxon>Pseudomonadati</taxon>
        <taxon>Pseudomonadota</taxon>
        <taxon>Alphaproteobacteria</taxon>
        <taxon>Hyphomicrobiales</taxon>
        <taxon>Xanthobacteraceae</taxon>
        <taxon>Ancylobacter</taxon>
    </lineage>
</organism>
<dbReference type="PANTHER" id="PTHR12159:SF9">
    <property type="entry name" value="G_T MISMATCH-SPECIFIC THYMINE DNA GLYCOSYLASE"/>
    <property type="match status" value="1"/>
</dbReference>
<evidence type="ECO:0000259" key="4">
    <source>
        <dbReference type="Pfam" id="PF03167"/>
    </source>
</evidence>
<keyword evidence="6" id="KW-1185">Reference proteome</keyword>
<comment type="caution">
    <text evidence="5">The sequence shown here is derived from an EMBL/GenBank/DDBJ whole genome shotgun (WGS) entry which is preliminary data.</text>
</comment>
<keyword evidence="2 5" id="KW-0378">Hydrolase</keyword>
<feature type="domain" description="Uracil-DNA glycosylase-like" evidence="4">
    <location>
        <begin position="3"/>
        <end position="148"/>
    </location>
</feature>
<reference evidence="6" key="1">
    <citation type="journal article" date="2019" name="Int. J. Syst. Evol. Microbiol.">
        <title>The Global Catalogue of Microorganisms (GCM) 10K type strain sequencing project: providing services to taxonomists for standard genome sequencing and annotation.</title>
        <authorList>
            <consortium name="The Broad Institute Genomics Platform"/>
            <consortium name="The Broad Institute Genome Sequencing Center for Infectious Disease"/>
            <person name="Wu L."/>
            <person name="Ma J."/>
        </authorList>
    </citation>
    <scope>NUCLEOTIDE SEQUENCE [LARGE SCALE GENOMIC DNA]</scope>
    <source>
        <strain evidence="6">CCM 7435</strain>
    </source>
</reference>
<dbReference type="GO" id="GO:0016798">
    <property type="term" value="F:hydrolase activity, acting on glycosyl bonds"/>
    <property type="evidence" value="ECO:0007669"/>
    <property type="project" value="UniProtKB-KW"/>
</dbReference>
<gene>
    <name evidence="5" type="ORF">ACFSNC_05805</name>
</gene>
<dbReference type="SUPFAM" id="SSF52141">
    <property type="entry name" value="Uracil-DNA glycosylase-like"/>
    <property type="match status" value="1"/>
</dbReference>
<dbReference type="Proteomes" id="UP001597299">
    <property type="component" value="Unassembled WGS sequence"/>
</dbReference>
<sequence length="166" mass="18074">MLPDYLSPALDVIFCGTAAGRRSAELGHYYAGRGNRFWPTLYEVGLTPALLRPQDDASAPQYGIGLTDLAKDVAGVDRDIPPTAYVPERLHAVLQEWKPKRLAFTSLTAARLGLGLRGRIGAGLYQITAIPNLEVWALPSPSGMARGHWDIAPWRALAESIRGWPA</sequence>
<evidence type="ECO:0000256" key="1">
    <source>
        <dbReference type="ARBA" id="ARBA00022763"/>
    </source>
</evidence>
<dbReference type="PANTHER" id="PTHR12159">
    <property type="entry name" value="G/T AND G/U MISMATCH-SPECIFIC DNA GLYCOSYLASE"/>
    <property type="match status" value="1"/>
</dbReference>
<evidence type="ECO:0000256" key="2">
    <source>
        <dbReference type="ARBA" id="ARBA00022801"/>
    </source>
</evidence>
<keyword evidence="3" id="KW-0234">DNA repair</keyword>
<keyword evidence="5" id="KW-0326">Glycosidase</keyword>
<accession>A0ABW4YUS3</accession>
<dbReference type="Pfam" id="PF03167">
    <property type="entry name" value="UDG"/>
    <property type="match status" value="1"/>
</dbReference>
<evidence type="ECO:0000256" key="3">
    <source>
        <dbReference type="ARBA" id="ARBA00023204"/>
    </source>
</evidence>
<dbReference type="InterPro" id="IPR005122">
    <property type="entry name" value="Uracil-DNA_glycosylase-like"/>
</dbReference>
<dbReference type="RefSeq" id="WP_213353402.1">
    <property type="nucleotide sequence ID" value="NZ_JBHUHD010000001.1"/>
</dbReference>
<evidence type="ECO:0000313" key="6">
    <source>
        <dbReference type="Proteomes" id="UP001597299"/>
    </source>
</evidence>
<keyword evidence="1" id="KW-0227">DNA damage</keyword>
<proteinExistence type="predicted"/>
<dbReference type="InterPro" id="IPR015637">
    <property type="entry name" value="MUG/TDG"/>
</dbReference>
<dbReference type="InterPro" id="IPR036895">
    <property type="entry name" value="Uracil-DNA_glycosylase-like_sf"/>
</dbReference>
<dbReference type="CDD" id="cd10028">
    <property type="entry name" value="UDG-F2_TDG_MUG"/>
    <property type="match status" value="1"/>
</dbReference>
<evidence type="ECO:0000313" key="5">
    <source>
        <dbReference type="EMBL" id="MFD2139903.1"/>
    </source>
</evidence>
<dbReference type="EC" id="3.2.2.-" evidence="5"/>
<name>A0ABW4YUS3_9HYPH</name>
<dbReference type="EMBL" id="JBHUHD010000001">
    <property type="protein sequence ID" value="MFD2139903.1"/>
    <property type="molecule type" value="Genomic_DNA"/>
</dbReference>
<protein>
    <submittedName>
        <fullName evidence="5">Mismatch-specific DNA-glycosylase</fullName>
        <ecNumber evidence="5">3.2.2.-</ecNumber>
    </submittedName>
</protein>